<dbReference type="AlphaFoldDB" id="A0A0A0JVJ5"/>
<dbReference type="InterPro" id="IPR006710">
    <property type="entry name" value="Glyco_hydro_43"/>
</dbReference>
<proteinExistence type="inferred from homology"/>
<dbReference type="STRING" id="1385519.N801_02085"/>
<dbReference type="eggNOG" id="COG3507">
    <property type="taxonomic scope" value="Bacteria"/>
</dbReference>
<feature type="domain" description="Beta-xylosidase C-terminal Concanavalin A-like" evidence="8">
    <location>
        <begin position="429"/>
        <end position="636"/>
    </location>
</feature>
<keyword evidence="3" id="KW-0378">Hydrolase</keyword>
<keyword evidence="10" id="KW-1185">Reference proteome</keyword>
<protein>
    <submittedName>
        <fullName evidence="9">Arabinan endo-1 5-alpha-L-arabinosidase</fullName>
    </submittedName>
</protein>
<feature type="chain" id="PRO_5038915385" evidence="7">
    <location>
        <begin position="21"/>
        <end position="648"/>
    </location>
</feature>
<feature type="region of interest" description="Disordered" evidence="6">
    <location>
        <begin position="21"/>
        <end position="52"/>
    </location>
</feature>
<dbReference type="InterPro" id="IPR023296">
    <property type="entry name" value="Glyco_hydro_beta-prop_sf"/>
</dbReference>
<organism evidence="9 10">
    <name type="scientific">Knoellia aerolata DSM 18566</name>
    <dbReference type="NCBI Taxonomy" id="1385519"/>
    <lineage>
        <taxon>Bacteria</taxon>
        <taxon>Bacillati</taxon>
        <taxon>Actinomycetota</taxon>
        <taxon>Actinomycetes</taxon>
        <taxon>Micrococcales</taxon>
        <taxon>Intrasporangiaceae</taxon>
        <taxon>Knoellia</taxon>
    </lineage>
</organism>
<comment type="similarity">
    <text evidence="2">Belongs to the glycosyl hydrolase 43 family.</text>
</comment>
<dbReference type="Gene3D" id="2.115.10.20">
    <property type="entry name" value="Glycosyl hydrolase domain, family 43"/>
    <property type="match status" value="1"/>
</dbReference>
<evidence type="ECO:0000313" key="9">
    <source>
        <dbReference type="EMBL" id="KGN41213.1"/>
    </source>
</evidence>
<evidence type="ECO:0000313" key="10">
    <source>
        <dbReference type="Proteomes" id="UP000030013"/>
    </source>
</evidence>
<name>A0A0A0JVJ5_9MICO</name>
<comment type="caution">
    <text evidence="9">The sequence shown here is derived from an EMBL/GenBank/DDBJ whole genome shotgun (WGS) entry which is preliminary data.</text>
</comment>
<dbReference type="InterPro" id="IPR050727">
    <property type="entry name" value="GH43_arabinanases"/>
</dbReference>
<dbReference type="PANTHER" id="PTHR43301:SF3">
    <property type="entry name" value="ARABINAN ENDO-1,5-ALPHA-L-ARABINOSIDASE A-RELATED"/>
    <property type="match status" value="1"/>
</dbReference>
<evidence type="ECO:0000256" key="5">
    <source>
        <dbReference type="PIRSR" id="PIRSR606710-2"/>
    </source>
</evidence>
<dbReference type="Gene3D" id="2.60.120.200">
    <property type="match status" value="1"/>
</dbReference>
<evidence type="ECO:0000256" key="3">
    <source>
        <dbReference type="ARBA" id="ARBA00022801"/>
    </source>
</evidence>
<dbReference type="Pfam" id="PF17851">
    <property type="entry name" value="GH43_C2"/>
    <property type="match status" value="1"/>
</dbReference>
<evidence type="ECO:0000256" key="2">
    <source>
        <dbReference type="ARBA" id="ARBA00009865"/>
    </source>
</evidence>
<dbReference type="GO" id="GO:0005975">
    <property type="term" value="P:carbohydrate metabolic process"/>
    <property type="evidence" value="ECO:0007669"/>
    <property type="project" value="InterPro"/>
</dbReference>
<comment type="pathway">
    <text evidence="1">Glycan metabolism; L-arabinan degradation.</text>
</comment>
<reference evidence="9 10" key="1">
    <citation type="submission" date="2013-08" db="EMBL/GenBank/DDBJ databases">
        <title>The genome sequence of Knoellia aerolata.</title>
        <authorList>
            <person name="Zhu W."/>
            <person name="Wang G."/>
        </authorList>
    </citation>
    <scope>NUCLEOTIDE SEQUENCE [LARGE SCALE GENOMIC DNA]</scope>
    <source>
        <strain evidence="9 10">DSM 18566</strain>
    </source>
</reference>
<evidence type="ECO:0000256" key="1">
    <source>
        <dbReference type="ARBA" id="ARBA00004834"/>
    </source>
</evidence>
<keyword evidence="7" id="KW-0732">Signal</keyword>
<dbReference type="InterPro" id="IPR041542">
    <property type="entry name" value="GH43_C2"/>
</dbReference>
<evidence type="ECO:0000256" key="7">
    <source>
        <dbReference type="SAM" id="SignalP"/>
    </source>
</evidence>
<dbReference type="Proteomes" id="UP000030013">
    <property type="component" value="Unassembled WGS sequence"/>
</dbReference>
<evidence type="ECO:0000259" key="8">
    <source>
        <dbReference type="Pfam" id="PF17851"/>
    </source>
</evidence>
<gene>
    <name evidence="9" type="ORF">N801_02085</name>
</gene>
<evidence type="ECO:0000256" key="4">
    <source>
        <dbReference type="ARBA" id="ARBA00023295"/>
    </source>
</evidence>
<dbReference type="InterPro" id="IPR013320">
    <property type="entry name" value="ConA-like_dom_sf"/>
</dbReference>
<dbReference type="Pfam" id="PF04616">
    <property type="entry name" value="Glyco_hydro_43"/>
    <property type="match status" value="1"/>
</dbReference>
<keyword evidence="4" id="KW-0326">Glycosidase</keyword>
<dbReference type="PANTHER" id="PTHR43301">
    <property type="entry name" value="ARABINAN ENDO-1,5-ALPHA-L-ARABINOSIDASE"/>
    <property type="match status" value="1"/>
</dbReference>
<feature type="site" description="Important for catalytic activity, responsible for pKa modulation of the active site Glu and correct orientation of both the proton donor and substrate" evidence="5">
    <location>
        <position position="210"/>
    </location>
</feature>
<dbReference type="SUPFAM" id="SSF49899">
    <property type="entry name" value="Concanavalin A-like lectins/glucanases"/>
    <property type="match status" value="1"/>
</dbReference>
<dbReference type="SUPFAM" id="SSF75005">
    <property type="entry name" value="Arabinanase/levansucrase/invertase"/>
    <property type="match status" value="1"/>
</dbReference>
<sequence>MVVAAALAAVSLVLAAPVSASPAPTQAAPRPVTTTYENPLAPEVPGDGTVDSCADPMILQGQDGETIDGEQVWYLYCTTDPLNDEDVDASGDPVFHRIPMNVSTDLVNWTYVGDAFPLDGGDLPAWIDPTAAFWAPEVVYSSATDQYYLFTTVTETTAAGGGSDTCRGDSAIGVAVADSPTGPWTWSDEPVVQPRKDPGGGECSYFWTFDPDVLGDTVTDEGILYYGSYYGGMFVTDVVFSESGVTAATETTADDVRIAIGNRYEGSNVVLKDGYYYLFASATNCCNGALTGYSVFVGRSTSPYGPFVDKEGNSFLDANVGGTPFLTMNGTRWVGTGHNSVFVDEGGQWWTVYHAVDQEDPFYDFATGFTKRPALLDPVDWVNGWPVVNGGAGASDTRMPAPAAQDGERSRYRTQLVKPQVVGALLDGDEFSGTTLDGDWSWAEGRVGEVSVSGGLLRWEVEHTDLYVDSNTASVLVRDAPSGDYVVETKVRLTGLPDEGCCFNYAQAGLVVYGDDDNFVKLTSASIWETRQTEFAKELNPVPEGWSRYGNTVVGPPGDDWTWLRIVVERLTGAEQREAGGDTERYTAYTSQDGVTWVRGGVWTHSLGEDALIGLVSMGATDQVTSPITAEFDHVRVYSLKGGARPRP</sequence>
<accession>A0A0A0JVJ5</accession>
<feature type="signal peptide" evidence="7">
    <location>
        <begin position="1"/>
        <end position="20"/>
    </location>
</feature>
<dbReference type="GO" id="GO:0004553">
    <property type="term" value="F:hydrolase activity, hydrolyzing O-glycosyl compounds"/>
    <property type="evidence" value="ECO:0007669"/>
    <property type="project" value="InterPro"/>
</dbReference>
<dbReference type="EMBL" id="AVPL01000021">
    <property type="protein sequence ID" value="KGN41213.1"/>
    <property type="molecule type" value="Genomic_DNA"/>
</dbReference>
<evidence type="ECO:0000256" key="6">
    <source>
        <dbReference type="SAM" id="MobiDB-lite"/>
    </source>
</evidence>